<dbReference type="InterPro" id="IPR036291">
    <property type="entry name" value="NAD(P)-bd_dom_sf"/>
</dbReference>
<keyword evidence="4" id="KW-1185">Reference proteome</keyword>
<protein>
    <submittedName>
        <fullName evidence="3">Glucose 1-dehydrogenase</fullName>
    </submittedName>
</protein>
<dbReference type="NCBIfam" id="NF005559">
    <property type="entry name" value="PRK07231.1"/>
    <property type="match status" value="1"/>
</dbReference>
<dbReference type="PRINTS" id="PR00080">
    <property type="entry name" value="SDRFAMILY"/>
</dbReference>
<proteinExistence type="inferred from homology"/>
<dbReference type="PANTHER" id="PTHR24321:SF8">
    <property type="entry name" value="ESTRADIOL 17-BETA-DEHYDROGENASE 8-RELATED"/>
    <property type="match status" value="1"/>
</dbReference>
<dbReference type="RefSeq" id="WP_344423730.1">
    <property type="nucleotide sequence ID" value="NZ_BAAAQK010000023.1"/>
</dbReference>
<name>A0ABN2NHB7_9PSEU</name>
<dbReference type="SUPFAM" id="SSF51735">
    <property type="entry name" value="NAD(P)-binding Rossmann-fold domains"/>
    <property type="match status" value="1"/>
</dbReference>
<sequence>MASDRLAGKVALVTGGASGIGAAACAAFVREGARVLITDIQEEAGEKLAAELGPNARFAPLDVGDEDGWAAAAATVRQWAGPTTVLFNNAGAFTTGGVEEETVEGYERTIRVCQTGMWLGMRACIPMMRDAGGGSIVNTSSVRAMLGSRIMIAYQGAKGAVRSMTKGAAVRYAEEGIRVNSIHPGAVATPPMRERMTDEFQAELMRVTPLGRMAEPEEIASAVVFLASDEASFITGAELVIDGGWSAQ</sequence>
<dbReference type="PROSITE" id="PS51257">
    <property type="entry name" value="PROKAR_LIPOPROTEIN"/>
    <property type="match status" value="1"/>
</dbReference>
<dbReference type="PRINTS" id="PR00081">
    <property type="entry name" value="GDHRDH"/>
</dbReference>
<gene>
    <name evidence="3" type="ORF">GCM10009836_56810</name>
</gene>
<evidence type="ECO:0000256" key="2">
    <source>
        <dbReference type="ARBA" id="ARBA00023002"/>
    </source>
</evidence>
<comment type="similarity">
    <text evidence="1">Belongs to the short-chain dehydrogenases/reductases (SDR) family.</text>
</comment>
<organism evidence="3 4">
    <name type="scientific">Pseudonocardia ailaonensis</name>
    <dbReference type="NCBI Taxonomy" id="367279"/>
    <lineage>
        <taxon>Bacteria</taxon>
        <taxon>Bacillati</taxon>
        <taxon>Actinomycetota</taxon>
        <taxon>Actinomycetes</taxon>
        <taxon>Pseudonocardiales</taxon>
        <taxon>Pseudonocardiaceae</taxon>
        <taxon>Pseudonocardia</taxon>
    </lineage>
</organism>
<evidence type="ECO:0000256" key="1">
    <source>
        <dbReference type="ARBA" id="ARBA00006484"/>
    </source>
</evidence>
<dbReference type="PANTHER" id="PTHR24321">
    <property type="entry name" value="DEHYDROGENASES, SHORT CHAIN"/>
    <property type="match status" value="1"/>
</dbReference>
<evidence type="ECO:0000313" key="4">
    <source>
        <dbReference type="Proteomes" id="UP001500449"/>
    </source>
</evidence>
<reference evidence="3 4" key="1">
    <citation type="journal article" date="2019" name="Int. J. Syst. Evol. Microbiol.">
        <title>The Global Catalogue of Microorganisms (GCM) 10K type strain sequencing project: providing services to taxonomists for standard genome sequencing and annotation.</title>
        <authorList>
            <consortium name="The Broad Institute Genomics Platform"/>
            <consortium name="The Broad Institute Genome Sequencing Center for Infectious Disease"/>
            <person name="Wu L."/>
            <person name="Ma J."/>
        </authorList>
    </citation>
    <scope>NUCLEOTIDE SEQUENCE [LARGE SCALE GENOMIC DNA]</scope>
    <source>
        <strain evidence="3 4">JCM 16009</strain>
    </source>
</reference>
<dbReference type="Pfam" id="PF13561">
    <property type="entry name" value="adh_short_C2"/>
    <property type="match status" value="1"/>
</dbReference>
<dbReference type="InterPro" id="IPR002347">
    <property type="entry name" value="SDR_fam"/>
</dbReference>
<accession>A0ABN2NHB7</accession>
<comment type="caution">
    <text evidence="3">The sequence shown here is derived from an EMBL/GenBank/DDBJ whole genome shotgun (WGS) entry which is preliminary data.</text>
</comment>
<keyword evidence="2" id="KW-0560">Oxidoreductase</keyword>
<dbReference type="Gene3D" id="3.40.50.720">
    <property type="entry name" value="NAD(P)-binding Rossmann-like Domain"/>
    <property type="match status" value="1"/>
</dbReference>
<dbReference type="EMBL" id="BAAAQK010000023">
    <property type="protein sequence ID" value="GAA1868896.1"/>
    <property type="molecule type" value="Genomic_DNA"/>
</dbReference>
<evidence type="ECO:0000313" key="3">
    <source>
        <dbReference type="EMBL" id="GAA1868896.1"/>
    </source>
</evidence>
<dbReference type="Proteomes" id="UP001500449">
    <property type="component" value="Unassembled WGS sequence"/>
</dbReference>